<reference evidence="1" key="1">
    <citation type="submission" date="2020-04" db="EMBL/GenBank/DDBJ databases">
        <title>Genome Assembly and Annotation of Botryosphaeria dothidea sdau 11-99, a Latent Pathogen of Apple Fruit Ring Rot in China.</title>
        <authorList>
            <person name="Yu C."/>
            <person name="Diao Y."/>
            <person name="Lu Q."/>
            <person name="Zhao J."/>
            <person name="Cui S."/>
            <person name="Peng C."/>
            <person name="He B."/>
            <person name="Liu H."/>
        </authorList>
    </citation>
    <scope>NUCLEOTIDE SEQUENCE [LARGE SCALE GENOMIC DNA]</scope>
    <source>
        <strain evidence="1">Sdau11-99</strain>
    </source>
</reference>
<dbReference type="CDD" id="cd02208">
    <property type="entry name" value="cupin_RmlC-like"/>
    <property type="match status" value="1"/>
</dbReference>
<comment type="caution">
    <text evidence="1">The sequence shown here is derived from an EMBL/GenBank/DDBJ whole genome shotgun (WGS) entry which is preliminary data.</text>
</comment>
<dbReference type="InterPro" id="IPR014710">
    <property type="entry name" value="RmlC-like_jellyroll"/>
</dbReference>
<gene>
    <name evidence="1" type="ORF">GTA08_BOTSDO14229</name>
</gene>
<keyword evidence="2" id="KW-1185">Reference proteome</keyword>
<proteinExistence type="predicted"/>
<sequence>MRPQGPLLHFHHFQTEYFRVESGVMGIECDGVHRVVRPEDGEISVKAGSVHRFYIHPDSPSEMTVFLSASDSGLDYQLDRIFFENWYGYWHDALLHKGKLKFIQYLAIQDGGDAYSVPPKWVPFRRFIGYWGSIALGRWIGGLLGYKPFFKEYTTDWDYAVAKMKGSWFQRHLVEESYSKAKTWEEQVALGRVKPQNAEYEQWTVDLDERNAKLTNGSGETLLTNGDHGATAMDRTDSMVNGGDHEHGLKLRAAHVAAQ</sequence>
<dbReference type="Proteomes" id="UP000572817">
    <property type="component" value="Unassembled WGS sequence"/>
</dbReference>
<accession>A0A8H4INQ3</accession>
<evidence type="ECO:0000313" key="1">
    <source>
        <dbReference type="EMBL" id="KAF4303652.1"/>
    </source>
</evidence>
<dbReference type="OrthoDB" id="9976870at2759"/>
<name>A0A8H4INQ3_9PEZI</name>
<dbReference type="AlphaFoldDB" id="A0A8H4INQ3"/>
<dbReference type="EMBL" id="WWBZ02000053">
    <property type="protein sequence ID" value="KAF4303652.1"/>
    <property type="molecule type" value="Genomic_DNA"/>
</dbReference>
<protein>
    <submittedName>
        <fullName evidence="1">Cupin RmlC-type</fullName>
    </submittedName>
</protein>
<dbReference type="Gene3D" id="2.60.120.10">
    <property type="entry name" value="Jelly Rolls"/>
    <property type="match status" value="1"/>
</dbReference>
<dbReference type="SUPFAM" id="SSF51182">
    <property type="entry name" value="RmlC-like cupins"/>
    <property type="match status" value="1"/>
</dbReference>
<dbReference type="InterPro" id="IPR011051">
    <property type="entry name" value="RmlC_Cupin_sf"/>
</dbReference>
<organism evidence="1 2">
    <name type="scientific">Botryosphaeria dothidea</name>
    <dbReference type="NCBI Taxonomy" id="55169"/>
    <lineage>
        <taxon>Eukaryota</taxon>
        <taxon>Fungi</taxon>
        <taxon>Dikarya</taxon>
        <taxon>Ascomycota</taxon>
        <taxon>Pezizomycotina</taxon>
        <taxon>Dothideomycetes</taxon>
        <taxon>Dothideomycetes incertae sedis</taxon>
        <taxon>Botryosphaeriales</taxon>
        <taxon>Botryosphaeriaceae</taxon>
        <taxon>Botryosphaeria</taxon>
    </lineage>
</organism>
<evidence type="ECO:0000313" key="2">
    <source>
        <dbReference type="Proteomes" id="UP000572817"/>
    </source>
</evidence>